<proteinExistence type="predicted"/>
<dbReference type="Proteomes" id="UP000789595">
    <property type="component" value="Unassembled WGS sequence"/>
</dbReference>
<protein>
    <submittedName>
        <fullName evidence="2">Uncharacterized protein</fullName>
    </submittedName>
</protein>
<feature type="region of interest" description="Disordered" evidence="1">
    <location>
        <begin position="247"/>
        <end position="269"/>
    </location>
</feature>
<comment type="caution">
    <text evidence="2">The sequence shown here is derived from an EMBL/GenBank/DDBJ whole genome shotgun (WGS) entry which is preliminary data.</text>
</comment>
<evidence type="ECO:0000313" key="3">
    <source>
        <dbReference type="Proteomes" id="UP000789595"/>
    </source>
</evidence>
<evidence type="ECO:0000313" key="2">
    <source>
        <dbReference type="EMBL" id="CAH0376295.1"/>
    </source>
</evidence>
<sequence>MLKIAGHGQPIPHVQGPFQSLLHGTLAELRRLPHQATFGRHRRYHVGVAAVRTNGIILIKDPQILLEELAAGLADQSQGRLDNCEVEAFAHNFLVALGAVEPGARLLVAHEDGALGVDHVAAAALAHDCARCCGAATLVAFCLAWGLISGPESDRRITAWRPARRVERTERSSVATACGLLVSYMPLARTASNTRYCAAAGHVQRLWLWNSSNHSLVAAREKLEGLRYQGQQLRAALLAFGIGDGPAARRRQTHGSLRPSTRRAQHRPT</sequence>
<dbReference type="AlphaFoldDB" id="A0A8J2SSV1"/>
<organism evidence="2 3">
    <name type="scientific">Pelagomonas calceolata</name>
    <dbReference type="NCBI Taxonomy" id="35677"/>
    <lineage>
        <taxon>Eukaryota</taxon>
        <taxon>Sar</taxon>
        <taxon>Stramenopiles</taxon>
        <taxon>Ochrophyta</taxon>
        <taxon>Pelagophyceae</taxon>
        <taxon>Pelagomonadales</taxon>
        <taxon>Pelagomonadaceae</taxon>
        <taxon>Pelagomonas</taxon>
    </lineage>
</organism>
<name>A0A8J2SSV1_9STRA</name>
<keyword evidence="3" id="KW-1185">Reference proteome</keyword>
<reference evidence="2" key="1">
    <citation type="submission" date="2021-11" db="EMBL/GenBank/DDBJ databases">
        <authorList>
            <consortium name="Genoscope - CEA"/>
            <person name="William W."/>
        </authorList>
    </citation>
    <scope>NUCLEOTIDE SEQUENCE</scope>
</reference>
<feature type="non-terminal residue" evidence="2">
    <location>
        <position position="269"/>
    </location>
</feature>
<gene>
    <name evidence="2" type="ORF">PECAL_5P08670</name>
</gene>
<feature type="compositionally biased region" description="Basic residues" evidence="1">
    <location>
        <begin position="260"/>
        <end position="269"/>
    </location>
</feature>
<dbReference type="EMBL" id="CAKKNE010000005">
    <property type="protein sequence ID" value="CAH0376295.1"/>
    <property type="molecule type" value="Genomic_DNA"/>
</dbReference>
<evidence type="ECO:0000256" key="1">
    <source>
        <dbReference type="SAM" id="MobiDB-lite"/>
    </source>
</evidence>
<accession>A0A8J2SSV1</accession>